<dbReference type="GO" id="GO:0046872">
    <property type="term" value="F:metal ion binding"/>
    <property type="evidence" value="ECO:0007669"/>
    <property type="project" value="UniProtKB-KW"/>
</dbReference>
<protein>
    <submittedName>
        <fullName evidence="5">Putative hydrolase of the HAD superfamily</fullName>
    </submittedName>
</protein>
<proteinExistence type="predicted"/>
<dbReference type="InterPro" id="IPR036412">
    <property type="entry name" value="HAD-like_sf"/>
</dbReference>
<dbReference type="InterPro" id="IPR006439">
    <property type="entry name" value="HAD-SF_hydro_IA"/>
</dbReference>
<dbReference type="SUPFAM" id="SSF56784">
    <property type="entry name" value="HAD-like"/>
    <property type="match status" value="1"/>
</dbReference>
<dbReference type="PANTHER" id="PTHR46470">
    <property type="entry name" value="N-ACYLNEURAMINATE-9-PHOSPHATASE"/>
    <property type="match status" value="1"/>
</dbReference>
<dbReference type="SFLD" id="SFLDG01129">
    <property type="entry name" value="C1.5:_HAD__Beta-PGM__Phosphata"/>
    <property type="match status" value="1"/>
</dbReference>
<dbReference type="GO" id="GO:0044281">
    <property type="term" value="P:small molecule metabolic process"/>
    <property type="evidence" value="ECO:0007669"/>
    <property type="project" value="UniProtKB-ARBA"/>
</dbReference>
<dbReference type="PRINTS" id="PR00413">
    <property type="entry name" value="HADHALOGNASE"/>
</dbReference>
<reference evidence="5 6" key="1">
    <citation type="submission" date="2016-11" db="EMBL/GenBank/DDBJ databases">
        <authorList>
            <person name="Jaros S."/>
            <person name="Januszkiewicz K."/>
            <person name="Wedrychowicz H."/>
        </authorList>
    </citation>
    <scope>NUCLEOTIDE SEQUENCE [LARGE SCALE GENOMIC DNA]</scope>
    <source>
        <strain evidence="5 6">DSM 2631</strain>
    </source>
</reference>
<evidence type="ECO:0000256" key="2">
    <source>
        <dbReference type="ARBA" id="ARBA00022723"/>
    </source>
</evidence>
<dbReference type="NCBIfam" id="TIGR01549">
    <property type="entry name" value="HAD-SF-IA-v1"/>
    <property type="match status" value="1"/>
</dbReference>
<evidence type="ECO:0000256" key="3">
    <source>
        <dbReference type="ARBA" id="ARBA00022801"/>
    </source>
</evidence>
<keyword evidence="6" id="KW-1185">Reference proteome</keyword>
<evidence type="ECO:0000256" key="4">
    <source>
        <dbReference type="ARBA" id="ARBA00022842"/>
    </source>
</evidence>
<dbReference type="STRING" id="1533.SAMN05443638_12721"/>
<sequence>MNNILISKEINTIFFDAGNVLFSRKLSNKGYRKKLEDYLKSKGYNNKNIELALKNAKKFSKKHLLLNTLTTLEEEKIYKYKYLKVLAQSLSEEDDELIDDIMNNIFDLNIYKLYDEVIYVLDECKKRNYKLGVISNAKPSILLVFDNLDIRKYFDVIIISSIVREEKPYEEIYLKALKEINSKAEECLFIDDNKRNVEGAIRCGMKAVRLDRKKQDLKTLLQI</sequence>
<dbReference type="GO" id="GO:0016791">
    <property type="term" value="F:phosphatase activity"/>
    <property type="evidence" value="ECO:0007669"/>
    <property type="project" value="TreeGrafter"/>
</dbReference>
<dbReference type="PANTHER" id="PTHR46470:SF2">
    <property type="entry name" value="GLYCERALDEHYDE 3-PHOSPHATE PHOSPHATASE"/>
    <property type="match status" value="1"/>
</dbReference>
<organism evidence="5 6">
    <name type="scientific">Clostridium fallax</name>
    <dbReference type="NCBI Taxonomy" id="1533"/>
    <lineage>
        <taxon>Bacteria</taxon>
        <taxon>Bacillati</taxon>
        <taxon>Bacillota</taxon>
        <taxon>Clostridia</taxon>
        <taxon>Eubacteriales</taxon>
        <taxon>Clostridiaceae</taxon>
        <taxon>Clostridium</taxon>
    </lineage>
</organism>
<comment type="cofactor">
    <cofactor evidence="1">
        <name>Mg(2+)</name>
        <dbReference type="ChEBI" id="CHEBI:18420"/>
    </cofactor>
</comment>
<evidence type="ECO:0000256" key="1">
    <source>
        <dbReference type="ARBA" id="ARBA00001946"/>
    </source>
</evidence>
<dbReference type="NCBIfam" id="TIGR01509">
    <property type="entry name" value="HAD-SF-IA-v3"/>
    <property type="match status" value="1"/>
</dbReference>
<evidence type="ECO:0000313" key="5">
    <source>
        <dbReference type="EMBL" id="SHF04482.1"/>
    </source>
</evidence>
<keyword evidence="2" id="KW-0479">Metal-binding</keyword>
<dbReference type="SFLD" id="SFLDS00003">
    <property type="entry name" value="Haloacid_Dehalogenase"/>
    <property type="match status" value="1"/>
</dbReference>
<evidence type="ECO:0000313" key="6">
    <source>
        <dbReference type="Proteomes" id="UP000184035"/>
    </source>
</evidence>
<dbReference type="Gene3D" id="3.40.50.1000">
    <property type="entry name" value="HAD superfamily/HAD-like"/>
    <property type="match status" value="1"/>
</dbReference>
<dbReference type="RefSeq" id="WP_083573522.1">
    <property type="nucleotide sequence ID" value="NZ_FQVM01000027.1"/>
</dbReference>
<dbReference type="AlphaFoldDB" id="A0A1M4YG38"/>
<name>A0A1M4YG38_9CLOT</name>
<dbReference type="Pfam" id="PF00702">
    <property type="entry name" value="Hydrolase"/>
    <property type="match status" value="1"/>
</dbReference>
<dbReference type="OrthoDB" id="9797415at2"/>
<accession>A0A1M4YG38</accession>
<keyword evidence="3 5" id="KW-0378">Hydrolase</keyword>
<dbReference type="Proteomes" id="UP000184035">
    <property type="component" value="Unassembled WGS sequence"/>
</dbReference>
<dbReference type="InterPro" id="IPR023214">
    <property type="entry name" value="HAD_sf"/>
</dbReference>
<dbReference type="InterPro" id="IPR051400">
    <property type="entry name" value="HAD-like_hydrolase"/>
</dbReference>
<dbReference type="EMBL" id="FQVM01000027">
    <property type="protein sequence ID" value="SHF04482.1"/>
    <property type="molecule type" value="Genomic_DNA"/>
</dbReference>
<gene>
    <name evidence="5" type="ORF">SAMN05443638_12721</name>
</gene>
<keyword evidence="4" id="KW-0460">Magnesium</keyword>